<dbReference type="PANTHER" id="PTHR36174">
    <property type="entry name" value="LIPID II:GLYCINE GLYCYLTRANSFERASE"/>
    <property type="match status" value="1"/>
</dbReference>
<dbReference type="GO" id="GO:0071555">
    <property type="term" value="P:cell wall organization"/>
    <property type="evidence" value="ECO:0007669"/>
    <property type="project" value="UniProtKB-KW"/>
</dbReference>
<sequence length="344" mass="40618">MGFKIREINNKKVWEEFLSRTNEKTFLQSWNWGEFQKVTGNKIWRLGVYTEDNLLGLTLVIKITARRGVFLFCPHGPVIKEQKTENRKQILREFINVLKEIAGEEGASFIRIAPIWERNRENIKIFKTLGFREAPIHMHPELTWMLDITPDEEQLLMQMRKTTRYLIRQAQKNPDVIISNSQKLDNVEKFNELYQITVDRHNFIPFSLDYLKNEVSAFLSDNQVVIFLGRYKEEILGSAIVIYWQGTAFYHQGASSLKYPKIPVSYLLQWEAIKEAKKRGCKIYNFWGIASTDSSRHPWAGLTLFKKGFGGYEKEYVKTQDLPLSKKYWLNYFVEKLRKTRRGL</sequence>
<name>A0A0F9VSB7_9ZZZZ</name>
<dbReference type="GO" id="GO:0008360">
    <property type="term" value="P:regulation of cell shape"/>
    <property type="evidence" value="ECO:0007669"/>
    <property type="project" value="UniProtKB-KW"/>
</dbReference>
<evidence type="ECO:0000313" key="7">
    <source>
        <dbReference type="EMBL" id="KKO02798.1"/>
    </source>
</evidence>
<gene>
    <name evidence="7" type="ORF">LCGC14_0102480</name>
</gene>
<dbReference type="SUPFAM" id="SSF55729">
    <property type="entry name" value="Acyl-CoA N-acyltransferases (Nat)"/>
    <property type="match status" value="2"/>
</dbReference>
<keyword evidence="2" id="KW-0808">Transferase</keyword>
<accession>A0A0F9VSB7</accession>
<dbReference type="Pfam" id="PF02388">
    <property type="entry name" value="FemAB"/>
    <property type="match status" value="3"/>
</dbReference>
<reference evidence="7" key="1">
    <citation type="journal article" date="2015" name="Nature">
        <title>Complex archaea that bridge the gap between prokaryotes and eukaryotes.</title>
        <authorList>
            <person name="Spang A."/>
            <person name="Saw J.H."/>
            <person name="Jorgensen S.L."/>
            <person name="Zaremba-Niedzwiedzka K."/>
            <person name="Martijn J."/>
            <person name="Lind A.E."/>
            <person name="van Eijk R."/>
            <person name="Schleper C."/>
            <person name="Guy L."/>
            <person name="Ettema T.J."/>
        </authorList>
    </citation>
    <scope>NUCLEOTIDE SEQUENCE</scope>
</reference>
<proteinExistence type="inferred from homology"/>
<evidence type="ECO:0000256" key="1">
    <source>
        <dbReference type="ARBA" id="ARBA00009943"/>
    </source>
</evidence>
<dbReference type="InterPro" id="IPR003447">
    <property type="entry name" value="FEMABX"/>
</dbReference>
<evidence type="ECO:0008006" key="8">
    <source>
        <dbReference type="Google" id="ProtNLM"/>
    </source>
</evidence>
<protein>
    <recommendedName>
        <fullName evidence="8">BioF2-like acetyltransferase domain-containing protein</fullName>
    </recommendedName>
</protein>
<keyword evidence="3" id="KW-0133">Cell shape</keyword>
<dbReference type="Gene3D" id="3.40.630.30">
    <property type="match status" value="1"/>
</dbReference>
<evidence type="ECO:0000256" key="4">
    <source>
        <dbReference type="ARBA" id="ARBA00022984"/>
    </source>
</evidence>
<keyword evidence="6" id="KW-0961">Cell wall biogenesis/degradation</keyword>
<keyword evidence="4" id="KW-0573">Peptidoglycan synthesis</keyword>
<dbReference type="GO" id="GO:0009252">
    <property type="term" value="P:peptidoglycan biosynthetic process"/>
    <property type="evidence" value="ECO:0007669"/>
    <property type="project" value="UniProtKB-KW"/>
</dbReference>
<organism evidence="7">
    <name type="scientific">marine sediment metagenome</name>
    <dbReference type="NCBI Taxonomy" id="412755"/>
    <lineage>
        <taxon>unclassified sequences</taxon>
        <taxon>metagenomes</taxon>
        <taxon>ecological metagenomes</taxon>
    </lineage>
</organism>
<dbReference type="PANTHER" id="PTHR36174:SF1">
    <property type="entry name" value="LIPID II:GLYCINE GLYCYLTRANSFERASE"/>
    <property type="match status" value="1"/>
</dbReference>
<dbReference type="InterPro" id="IPR050644">
    <property type="entry name" value="PG_Glycine_Bridge_Synth"/>
</dbReference>
<dbReference type="InterPro" id="IPR016181">
    <property type="entry name" value="Acyl_CoA_acyltransferase"/>
</dbReference>
<evidence type="ECO:0000256" key="2">
    <source>
        <dbReference type="ARBA" id="ARBA00022679"/>
    </source>
</evidence>
<evidence type="ECO:0000256" key="5">
    <source>
        <dbReference type="ARBA" id="ARBA00023315"/>
    </source>
</evidence>
<evidence type="ECO:0000256" key="6">
    <source>
        <dbReference type="ARBA" id="ARBA00023316"/>
    </source>
</evidence>
<keyword evidence="5" id="KW-0012">Acyltransferase</keyword>
<comment type="similarity">
    <text evidence="1">Belongs to the FemABX family.</text>
</comment>
<dbReference type="PROSITE" id="PS51191">
    <property type="entry name" value="FEMABX"/>
    <property type="match status" value="1"/>
</dbReference>
<dbReference type="GO" id="GO:0016755">
    <property type="term" value="F:aminoacyltransferase activity"/>
    <property type="evidence" value="ECO:0007669"/>
    <property type="project" value="InterPro"/>
</dbReference>
<dbReference type="EMBL" id="LAZR01000029">
    <property type="protein sequence ID" value="KKO02798.1"/>
    <property type="molecule type" value="Genomic_DNA"/>
</dbReference>
<dbReference type="AlphaFoldDB" id="A0A0F9VSB7"/>
<evidence type="ECO:0000256" key="3">
    <source>
        <dbReference type="ARBA" id="ARBA00022960"/>
    </source>
</evidence>
<comment type="caution">
    <text evidence="7">The sequence shown here is derived from an EMBL/GenBank/DDBJ whole genome shotgun (WGS) entry which is preliminary data.</text>
</comment>